<accession>A0A0J8FZR8</accession>
<organism evidence="2 3">
    <name type="scientific">Clostridium cylindrosporum DSM 605</name>
    <dbReference type="NCBI Taxonomy" id="1121307"/>
    <lineage>
        <taxon>Bacteria</taxon>
        <taxon>Bacillati</taxon>
        <taxon>Bacillota</taxon>
        <taxon>Clostridia</taxon>
        <taxon>Eubacteriales</taxon>
        <taxon>Clostridiaceae</taxon>
        <taxon>Clostridium</taxon>
    </lineage>
</organism>
<keyword evidence="1" id="KW-1133">Transmembrane helix</keyword>
<sequence length="74" mass="8178">MRLNGLDWTGIILTIIGGLNWGLIGLFNFNLVSFLFGDNTLLSRIVYILVGIGALILIYTSTKVSSRDDVTECR</sequence>
<evidence type="ECO:0000256" key="1">
    <source>
        <dbReference type="SAM" id="Phobius"/>
    </source>
</evidence>
<dbReference type="AlphaFoldDB" id="A0A0J8FZR8"/>
<dbReference type="EMBL" id="LFVU01000028">
    <property type="protein sequence ID" value="KMT21056.1"/>
    <property type="molecule type" value="Genomic_DNA"/>
</dbReference>
<dbReference type="Proteomes" id="UP000036756">
    <property type="component" value="Unassembled WGS sequence"/>
</dbReference>
<evidence type="ECO:0000313" key="3">
    <source>
        <dbReference type="Proteomes" id="UP000036756"/>
    </source>
</evidence>
<name>A0A0J8FZR8_CLOCY</name>
<dbReference type="STRING" id="1121307.CLCY_1c02900"/>
<dbReference type="RefSeq" id="WP_048571445.1">
    <property type="nucleotide sequence ID" value="NZ_LFVU01000028.1"/>
</dbReference>
<feature type="transmembrane region" description="Helical" evidence="1">
    <location>
        <begin position="41"/>
        <end position="59"/>
    </location>
</feature>
<dbReference type="PANTHER" id="PTHR37304:SF1">
    <property type="entry name" value="MEMBRANE PROTEIN"/>
    <property type="match status" value="1"/>
</dbReference>
<evidence type="ECO:0008006" key="4">
    <source>
        <dbReference type="Google" id="ProtNLM"/>
    </source>
</evidence>
<feature type="transmembrane region" description="Helical" evidence="1">
    <location>
        <begin position="12"/>
        <end position="35"/>
    </location>
</feature>
<reference evidence="2 3" key="1">
    <citation type="submission" date="2015-06" db="EMBL/GenBank/DDBJ databases">
        <title>Draft genome sequence of the purine-degrading Clostridium cylindrosporum HC-1 (DSM 605).</title>
        <authorList>
            <person name="Poehlein A."/>
            <person name="Schiel-Bengelsdorf B."/>
            <person name="Bengelsdorf F."/>
            <person name="Daniel R."/>
            <person name="Duerre P."/>
        </authorList>
    </citation>
    <scope>NUCLEOTIDE SEQUENCE [LARGE SCALE GENOMIC DNA]</scope>
    <source>
        <strain evidence="2 3">DSM 605</strain>
    </source>
</reference>
<dbReference type="OrthoDB" id="9812136at2"/>
<dbReference type="InterPro" id="IPR007211">
    <property type="entry name" value="DUF378"/>
</dbReference>
<protein>
    <recommendedName>
        <fullName evidence="4">DUF378 domain-containing protein</fullName>
    </recommendedName>
</protein>
<gene>
    <name evidence="2" type="ORF">CLCY_1c02900</name>
</gene>
<keyword evidence="1" id="KW-0472">Membrane</keyword>
<comment type="caution">
    <text evidence="2">The sequence shown here is derived from an EMBL/GenBank/DDBJ whole genome shotgun (WGS) entry which is preliminary data.</text>
</comment>
<dbReference type="PATRIC" id="fig|1121307.3.peg.655"/>
<dbReference type="Pfam" id="PF04070">
    <property type="entry name" value="DUF378"/>
    <property type="match status" value="1"/>
</dbReference>
<dbReference type="PANTHER" id="PTHR37304">
    <property type="entry name" value="MEMBRANE PROTEIN-RELATED"/>
    <property type="match status" value="1"/>
</dbReference>
<proteinExistence type="predicted"/>
<keyword evidence="1" id="KW-0812">Transmembrane</keyword>
<keyword evidence="3" id="KW-1185">Reference proteome</keyword>
<evidence type="ECO:0000313" key="2">
    <source>
        <dbReference type="EMBL" id="KMT21056.1"/>
    </source>
</evidence>